<organism evidence="2 3">
    <name type="scientific">Myotis davidii</name>
    <name type="common">David's myotis</name>
    <dbReference type="NCBI Taxonomy" id="225400"/>
    <lineage>
        <taxon>Eukaryota</taxon>
        <taxon>Metazoa</taxon>
        <taxon>Chordata</taxon>
        <taxon>Craniata</taxon>
        <taxon>Vertebrata</taxon>
        <taxon>Euteleostomi</taxon>
        <taxon>Mammalia</taxon>
        <taxon>Eutheria</taxon>
        <taxon>Laurasiatheria</taxon>
        <taxon>Chiroptera</taxon>
        <taxon>Yangochiroptera</taxon>
        <taxon>Vespertilionidae</taxon>
        <taxon>Myotis</taxon>
    </lineage>
</organism>
<dbReference type="InterPro" id="IPR056199">
    <property type="entry name" value="SPEF2_C"/>
</dbReference>
<name>L5M1Y5_MYODS</name>
<dbReference type="AlphaFoldDB" id="L5M1Y5"/>
<evidence type="ECO:0000313" key="3">
    <source>
        <dbReference type="Proteomes" id="UP000010556"/>
    </source>
</evidence>
<keyword evidence="2" id="KW-0969">Cilium</keyword>
<evidence type="ECO:0000313" key="2">
    <source>
        <dbReference type="EMBL" id="ELK31723.1"/>
    </source>
</evidence>
<evidence type="ECO:0000259" key="1">
    <source>
        <dbReference type="Pfam" id="PF24082"/>
    </source>
</evidence>
<keyword evidence="3" id="KW-1185">Reference proteome</keyword>
<keyword evidence="2" id="KW-0966">Cell projection</keyword>
<reference evidence="3" key="1">
    <citation type="journal article" date="2013" name="Science">
        <title>Comparative analysis of bat genomes provides insight into the evolution of flight and immunity.</title>
        <authorList>
            <person name="Zhang G."/>
            <person name="Cowled C."/>
            <person name="Shi Z."/>
            <person name="Huang Z."/>
            <person name="Bishop-Lilly K.A."/>
            <person name="Fang X."/>
            <person name="Wynne J.W."/>
            <person name="Xiong Z."/>
            <person name="Baker M.L."/>
            <person name="Zhao W."/>
            <person name="Tachedjian M."/>
            <person name="Zhu Y."/>
            <person name="Zhou P."/>
            <person name="Jiang X."/>
            <person name="Ng J."/>
            <person name="Yang L."/>
            <person name="Wu L."/>
            <person name="Xiao J."/>
            <person name="Feng Y."/>
            <person name="Chen Y."/>
            <person name="Sun X."/>
            <person name="Zhang Y."/>
            <person name="Marsh G.A."/>
            <person name="Crameri G."/>
            <person name="Broder C.C."/>
            <person name="Frey K.G."/>
            <person name="Wang L.F."/>
            <person name="Wang J."/>
        </authorList>
    </citation>
    <scope>NUCLEOTIDE SEQUENCE [LARGE SCALE GENOMIC DNA]</scope>
</reference>
<keyword evidence="2" id="KW-0282">Flagellum</keyword>
<proteinExistence type="predicted"/>
<sequence length="239" mass="27364">MCPDLGSSLQPRLFADPEKEPPLLDYTQMLLYFACHSNAEEGVYRALSVAVGTHIFQPIELVSLTTEKTYFFIDESPLQNYSEPEEAFLSAYRKFIEEKEEKEPEIPENINTEKISLETLLQVFRAQNKAQNANRFAHHLRAENAYLENFIKVFEDLGAKNLEPIEVSLLLKHPFIQDLISSYPGYKIPVSISQRHPHSAELRLERGGTFRCGLAGSREKLDSARQGLGKLSWEWHPAR</sequence>
<accession>L5M1Y5</accession>
<protein>
    <submittedName>
        <fullName evidence="2">Sperm flagellar protein 2</fullName>
    </submittedName>
</protein>
<feature type="domain" description="SPEF2 C-terminal" evidence="1">
    <location>
        <begin position="12"/>
        <end position="56"/>
    </location>
</feature>
<dbReference type="EMBL" id="KB105949">
    <property type="protein sequence ID" value="ELK31723.1"/>
    <property type="molecule type" value="Genomic_DNA"/>
</dbReference>
<dbReference type="eggNOG" id="ENOG502QR7Y">
    <property type="taxonomic scope" value="Eukaryota"/>
</dbReference>
<dbReference type="Pfam" id="PF24082">
    <property type="entry name" value="SPEF2_C"/>
    <property type="match status" value="1"/>
</dbReference>
<gene>
    <name evidence="2" type="ORF">MDA_GLEAN10023508</name>
</gene>
<dbReference type="Proteomes" id="UP000010556">
    <property type="component" value="Unassembled WGS sequence"/>
</dbReference>